<organism evidence="2 3">
    <name type="scientific">Dichanthelium oligosanthes</name>
    <dbReference type="NCBI Taxonomy" id="888268"/>
    <lineage>
        <taxon>Eukaryota</taxon>
        <taxon>Viridiplantae</taxon>
        <taxon>Streptophyta</taxon>
        <taxon>Embryophyta</taxon>
        <taxon>Tracheophyta</taxon>
        <taxon>Spermatophyta</taxon>
        <taxon>Magnoliopsida</taxon>
        <taxon>Liliopsida</taxon>
        <taxon>Poales</taxon>
        <taxon>Poaceae</taxon>
        <taxon>PACMAD clade</taxon>
        <taxon>Panicoideae</taxon>
        <taxon>Panicodae</taxon>
        <taxon>Paniceae</taxon>
        <taxon>Dichantheliinae</taxon>
        <taxon>Dichanthelium</taxon>
    </lineage>
</organism>
<keyword evidence="3" id="KW-1185">Reference proteome</keyword>
<dbReference type="AlphaFoldDB" id="A0A1E5W2N3"/>
<feature type="region of interest" description="Disordered" evidence="1">
    <location>
        <begin position="40"/>
        <end position="59"/>
    </location>
</feature>
<proteinExistence type="predicted"/>
<protein>
    <submittedName>
        <fullName evidence="2">Uncharacterized protein</fullName>
    </submittedName>
</protein>
<evidence type="ECO:0000256" key="1">
    <source>
        <dbReference type="SAM" id="MobiDB-lite"/>
    </source>
</evidence>
<evidence type="ECO:0000313" key="3">
    <source>
        <dbReference type="Proteomes" id="UP000095767"/>
    </source>
</evidence>
<evidence type="ECO:0000313" key="2">
    <source>
        <dbReference type="EMBL" id="OEL31653.1"/>
    </source>
</evidence>
<gene>
    <name evidence="2" type="ORF">BAE44_0007330</name>
</gene>
<dbReference type="Proteomes" id="UP000095767">
    <property type="component" value="Unassembled WGS sequence"/>
</dbReference>
<comment type="caution">
    <text evidence="2">The sequence shown here is derived from an EMBL/GenBank/DDBJ whole genome shotgun (WGS) entry which is preliminary data.</text>
</comment>
<reference evidence="2 3" key="1">
    <citation type="submission" date="2016-09" db="EMBL/GenBank/DDBJ databases">
        <title>The draft genome of Dichanthelium oligosanthes: A C3 panicoid grass species.</title>
        <authorList>
            <person name="Studer A.J."/>
            <person name="Schnable J.C."/>
            <person name="Brutnell T.P."/>
        </authorList>
    </citation>
    <scope>NUCLEOTIDE SEQUENCE [LARGE SCALE GENOMIC DNA]</scope>
    <source>
        <strain evidence="3">cv. Kellogg 1175</strain>
        <tissue evidence="2">Leaf</tissue>
    </source>
</reference>
<dbReference type="EMBL" id="LWDX02022952">
    <property type="protein sequence ID" value="OEL31653.1"/>
    <property type="molecule type" value="Genomic_DNA"/>
</dbReference>
<name>A0A1E5W2N3_9POAL</name>
<accession>A0A1E5W2N3</accession>
<sequence length="82" mass="8876">MARGGNNGARVLVVEGEVHVEEEAEKLKLVEDEVHAIAPPLDETGRVTPVTDDDADGKAVPDVDQLAAAFIKRRKEAFGQQR</sequence>